<sequence>MSAAVESRAAWGLGQAAAPGNVWPAFTQGSRAQNRRLSGLAA</sequence>
<dbReference type="RefSeq" id="WP_326567605.1">
    <property type="nucleotide sequence ID" value="NZ_CP142149.1"/>
</dbReference>
<dbReference type="EMBL" id="CP142149">
    <property type="protein sequence ID" value="WSE28606.1"/>
    <property type="molecule type" value="Genomic_DNA"/>
</dbReference>
<organism evidence="1 2">
    <name type="scientific">Amycolatopsis rhabdoformis</name>
    <dbReference type="NCBI Taxonomy" id="1448059"/>
    <lineage>
        <taxon>Bacteria</taxon>
        <taxon>Bacillati</taxon>
        <taxon>Actinomycetota</taxon>
        <taxon>Actinomycetes</taxon>
        <taxon>Pseudonocardiales</taxon>
        <taxon>Pseudonocardiaceae</taxon>
        <taxon>Amycolatopsis</taxon>
    </lineage>
</organism>
<accession>A0ABZ1I2K4</accession>
<protein>
    <submittedName>
        <fullName evidence="1">Uncharacterized protein</fullName>
    </submittedName>
</protein>
<name>A0ABZ1I2K4_9PSEU</name>
<reference evidence="1 2" key="1">
    <citation type="journal article" date="2015" name="Int. J. Syst. Evol. Microbiol.">
        <title>Amycolatopsis rhabdoformis sp. nov., an actinomycete isolated from a tropical forest soil.</title>
        <authorList>
            <person name="Souza W.R."/>
            <person name="Silva R.E."/>
            <person name="Goodfellow M."/>
            <person name="Busarakam K."/>
            <person name="Figueiro F.S."/>
            <person name="Ferreira D."/>
            <person name="Rodrigues-Filho E."/>
            <person name="Moraes L.A.B."/>
            <person name="Zucchi T.D."/>
        </authorList>
    </citation>
    <scope>NUCLEOTIDE SEQUENCE [LARGE SCALE GENOMIC DNA]</scope>
    <source>
        <strain evidence="1 2">NCIMB 14900</strain>
    </source>
</reference>
<evidence type="ECO:0000313" key="1">
    <source>
        <dbReference type="EMBL" id="WSE28606.1"/>
    </source>
</evidence>
<dbReference type="Proteomes" id="UP001330812">
    <property type="component" value="Chromosome"/>
</dbReference>
<keyword evidence="2" id="KW-1185">Reference proteome</keyword>
<proteinExistence type="predicted"/>
<evidence type="ECO:0000313" key="2">
    <source>
        <dbReference type="Proteomes" id="UP001330812"/>
    </source>
</evidence>
<gene>
    <name evidence="1" type="ORF">VSH64_38140</name>
</gene>